<feature type="region of interest" description="Disordered" evidence="1">
    <location>
        <begin position="1"/>
        <end position="97"/>
    </location>
</feature>
<dbReference type="GO" id="GO:0051213">
    <property type="term" value="F:dioxygenase activity"/>
    <property type="evidence" value="ECO:0007669"/>
    <property type="project" value="InterPro"/>
</dbReference>
<protein>
    <recommendedName>
        <fullName evidence="4">2OG-Fe dioxygenase-domain-containing protein</fullName>
    </recommendedName>
</protein>
<reference evidence="2 3" key="1">
    <citation type="journal article" date="2020" name="Phytopathology">
        <title>Genome Sequence Resources of Colletotrichum truncatum, C. plurivorum, C. musicola, and C. sojae: Four Species Pathogenic to Soybean (Glycine max).</title>
        <authorList>
            <person name="Rogerio F."/>
            <person name="Boufleur T.R."/>
            <person name="Ciampi-Guillardi M."/>
            <person name="Sukno S.A."/>
            <person name="Thon M.R."/>
            <person name="Massola Junior N.S."/>
            <person name="Baroncelli R."/>
        </authorList>
    </citation>
    <scope>NUCLEOTIDE SEQUENCE [LARGE SCALE GENOMIC DNA]</scope>
    <source>
        <strain evidence="2 3">LFN0009</strain>
    </source>
</reference>
<gene>
    <name evidence="2" type="ORF">CSOJ01_13501</name>
</gene>
<dbReference type="EMBL" id="WIGN01000394">
    <property type="protein sequence ID" value="KAF6795320.1"/>
    <property type="molecule type" value="Genomic_DNA"/>
</dbReference>
<dbReference type="Gene3D" id="2.60.120.620">
    <property type="entry name" value="q2cbj1_9rhob like domain"/>
    <property type="match status" value="1"/>
</dbReference>
<dbReference type="Pfam" id="PF10014">
    <property type="entry name" value="2OG-Fe_Oxy_2"/>
    <property type="match status" value="1"/>
</dbReference>
<feature type="compositionally biased region" description="Low complexity" evidence="1">
    <location>
        <begin position="78"/>
        <end position="89"/>
    </location>
</feature>
<feature type="compositionally biased region" description="Polar residues" evidence="1">
    <location>
        <begin position="35"/>
        <end position="46"/>
    </location>
</feature>
<evidence type="ECO:0000313" key="3">
    <source>
        <dbReference type="Proteomes" id="UP000652219"/>
    </source>
</evidence>
<dbReference type="InterPro" id="IPR018724">
    <property type="entry name" value="2OG-Fe_dioxygenase"/>
</dbReference>
<evidence type="ECO:0000256" key="1">
    <source>
        <dbReference type="SAM" id="MobiDB-lite"/>
    </source>
</evidence>
<proteinExistence type="predicted"/>
<comment type="caution">
    <text evidence="2">The sequence shown here is derived from an EMBL/GenBank/DDBJ whole genome shotgun (WGS) entry which is preliminary data.</text>
</comment>
<name>A0A8H6MLA2_9PEZI</name>
<dbReference type="AlphaFoldDB" id="A0A8H6MLA2"/>
<evidence type="ECO:0000313" key="2">
    <source>
        <dbReference type="EMBL" id="KAF6795320.1"/>
    </source>
</evidence>
<keyword evidence="3" id="KW-1185">Reference proteome</keyword>
<sequence length="407" mass="45732">MSAVLMPAKRAGTAFSPLLRRPAPVPASRRYLSRQPKTGTARQVTPSRGAATAAAAAFQPPPQHQQTDPGQYHYSFHPSTPSPSRSSRPQLDLRKQAHSPDFYSAISTIMRLRDRYVEDRVIFVPGRDMARLCLQLGAREEDFAALRSVSDNLIGDPTLPYRKTRNGRFLLDLAPSASAATLRRLEFQPFILSKAEDFSRYDSDTVRIFDEVEDELQLNTVFQALMIFKSAIYHGVPTRRRPAMDYDTRRWICTLFSVRTTTTPSRLGEPALEGVHTDGVDHTMTTFLGSENMTPESAVTYVHDMSETTGARYADAKPDRILGRVHHRAFLDTMMVVDSERKHSLSPVYAVDPERPATRDMLVFFSRKPTLAGHVSADLDSMNPHEEMAMEIPIFVPPTARPEGREE</sequence>
<evidence type="ECO:0008006" key="4">
    <source>
        <dbReference type="Google" id="ProtNLM"/>
    </source>
</evidence>
<organism evidence="2 3">
    <name type="scientific">Colletotrichum sojae</name>
    <dbReference type="NCBI Taxonomy" id="2175907"/>
    <lineage>
        <taxon>Eukaryota</taxon>
        <taxon>Fungi</taxon>
        <taxon>Dikarya</taxon>
        <taxon>Ascomycota</taxon>
        <taxon>Pezizomycotina</taxon>
        <taxon>Sordariomycetes</taxon>
        <taxon>Hypocreomycetidae</taxon>
        <taxon>Glomerellales</taxon>
        <taxon>Glomerellaceae</taxon>
        <taxon>Colletotrichum</taxon>
        <taxon>Colletotrichum orchidearum species complex</taxon>
    </lineage>
</organism>
<accession>A0A8H6MLA2</accession>
<dbReference type="Proteomes" id="UP000652219">
    <property type="component" value="Unassembled WGS sequence"/>
</dbReference>